<feature type="transmembrane region" description="Helical" evidence="7">
    <location>
        <begin position="167"/>
        <end position="188"/>
    </location>
</feature>
<dbReference type="OrthoDB" id="10042652at2759"/>
<dbReference type="PANTHER" id="PTHR31158:SF1">
    <property type="entry name" value="DOXA1 FACTOR-RELATED"/>
    <property type="match status" value="1"/>
</dbReference>
<keyword evidence="9" id="KW-1185">Reference proteome</keyword>
<evidence type="ECO:0000256" key="3">
    <source>
        <dbReference type="ARBA" id="ARBA00022692"/>
    </source>
</evidence>
<evidence type="ECO:0000256" key="5">
    <source>
        <dbReference type="ARBA" id="ARBA00023136"/>
    </source>
</evidence>
<keyword evidence="3 7" id="KW-0812">Transmembrane</keyword>
<evidence type="ECO:0000256" key="7">
    <source>
        <dbReference type="SAM" id="Phobius"/>
    </source>
</evidence>
<dbReference type="Proteomes" id="UP000218231">
    <property type="component" value="Unassembled WGS sequence"/>
</dbReference>
<keyword evidence="4 7" id="KW-1133">Transmembrane helix</keyword>
<gene>
    <name evidence="8" type="ORF">WR25_04693</name>
</gene>
<dbReference type="GO" id="GO:0005789">
    <property type="term" value="C:endoplasmic reticulum membrane"/>
    <property type="evidence" value="ECO:0007669"/>
    <property type="project" value="InterPro"/>
</dbReference>
<dbReference type="PANTHER" id="PTHR31158">
    <property type="entry name" value="DUAL OXIDASE 2"/>
    <property type="match status" value="1"/>
</dbReference>
<keyword evidence="5 7" id="KW-0472">Membrane</keyword>
<comment type="subcellular location">
    <subcellularLocation>
        <location evidence="1">Membrane</location>
        <topology evidence="1">Multi-pass membrane protein</topology>
    </subcellularLocation>
</comment>
<evidence type="ECO:0008006" key="10">
    <source>
        <dbReference type="Google" id="ProtNLM"/>
    </source>
</evidence>
<dbReference type="InterPro" id="IPR018469">
    <property type="entry name" value="Dual_oxidase_maturation_fac"/>
</dbReference>
<name>A0A2A2J6F2_9BILA</name>
<evidence type="ECO:0000256" key="1">
    <source>
        <dbReference type="ARBA" id="ARBA00004141"/>
    </source>
</evidence>
<evidence type="ECO:0000256" key="2">
    <source>
        <dbReference type="ARBA" id="ARBA00009816"/>
    </source>
</evidence>
<dbReference type="Pfam" id="PF10204">
    <property type="entry name" value="DuoxA"/>
    <property type="match status" value="1"/>
</dbReference>
<sequence length="240" mass="26652">MRAVIGVHIGVQKINVTLKFEEMVFSDPLAPHIDMAKLHYNEQFAITDVSSMSRALKSAYKHGLPYPILSVLEYLSLNQDAFDWGKHYRTAGHYTHAAMCFALSVWCLSLALLLFLPHSYGMAMLICGAACLIGNLIYLLLSPCELQVAFTGVYGERVNLDVSFQTIFYLVFAVGVLAISKGLLLILLQALNIYSLSTFLDSTLDSTVGPKSSGGYATLQVAGVQFKRQKRSLKWFRVEK</sequence>
<dbReference type="AlphaFoldDB" id="A0A2A2J6F2"/>
<feature type="transmembrane region" description="Helical" evidence="7">
    <location>
        <begin position="94"/>
        <end position="116"/>
    </location>
</feature>
<evidence type="ECO:0000313" key="9">
    <source>
        <dbReference type="Proteomes" id="UP000218231"/>
    </source>
</evidence>
<dbReference type="GO" id="GO:0015031">
    <property type="term" value="P:protein transport"/>
    <property type="evidence" value="ECO:0007669"/>
    <property type="project" value="InterPro"/>
</dbReference>
<evidence type="ECO:0000256" key="4">
    <source>
        <dbReference type="ARBA" id="ARBA00022989"/>
    </source>
</evidence>
<feature type="transmembrane region" description="Helical" evidence="7">
    <location>
        <begin position="123"/>
        <end position="141"/>
    </location>
</feature>
<protein>
    <recommendedName>
        <fullName evidence="10">DUOXA-like protein C06E1.3</fullName>
    </recommendedName>
</protein>
<proteinExistence type="inferred from homology"/>
<evidence type="ECO:0000313" key="8">
    <source>
        <dbReference type="EMBL" id="PAV57267.1"/>
    </source>
</evidence>
<evidence type="ECO:0000256" key="6">
    <source>
        <dbReference type="ARBA" id="ARBA00023180"/>
    </source>
</evidence>
<comment type="similarity">
    <text evidence="2">Belongs to the DUOXA family.</text>
</comment>
<dbReference type="STRING" id="2018661.A0A2A2J6F2"/>
<comment type="caution">
    <text evidence="8">The sequence shown here is derived from an EMBL/GenBank/DDBJ whole genome shotgun (WGS) entry which is preliminary data.</text>
</comment>
<dbReference type="EMBL" id="LIAE01010648">
    <property type="protein sequence ID" value="PAV57267.1"/>
    <property type="molecule type" value="Genomic_DNA"/>
</dbReference>
<accession>A0A2A2J6F2</accession>
<reference evidence="8 9" key="1">
    <citation type="journal article" date="2017" name="Curr. Biol.">
        <title>Genome architecture and evolution of a unichromosomal asexual nematode.</title>
        <authorList>
            <person name="Fradin H."/>
            <person name="Zegar C."/>
            <person name="Gutwein M."/>
            <person name="Lucas J."/>
            <person name="Kovtun M."/>
            <person name="Corcoran D."/>
            <person name="Baugh L.R."/>
            <person name="Kiontke K."/>
            <person name="Gunsalus K."/>
            <person name="Fitch D.H."/>
            <person name="Piano F."/>
        </authorList>
    </citation>
    <scope>NUCLEOTIDE SEQUENCE [LARGE SCALE GENOMIC DNA]</scope>
    <source>
        <strain evidence="8">PF1309</strain>
    </source>
</reference>
<organism evidence="8 9">
    <name type="scientific">Diploscapter pachys</name>
    <dbReference type="NCBI Taxonomy" id="2018661"/>
    <lineage>
        <taxon>Eukaryota</taxon>
        <taxon>Metazoa</taxon>
        <taxon>Ecdysozoa</taxon>
        <taxon>Nematoda</taxon>
        <taxon>Chromadorea</taxon>
        <taxon>Rhabditida</taxon>
        <taxon>Rhabditina</taxon>
        <taxon>Rhabditomorpha</taxon>
        <taxon>Rhabditoidea</taxon>
        <taxon>Rhabditidae</taxon>
        <taxon>Diploscapter</taxon>
    </lineage>
</organism>
<keyword evidence="6" id="KW-0325">Glycoprotein</keyword>